<evidence type="ECO:0000313" key="1">
    <source>
        <dbReference type="EMBL" id="MEQ2421951.1"/>
    </source>
</evidence>
<dbReference type="EMBL" id="JBBMEU010000017">
    <property type="protein sequence ID" value="MEQ2421951.1"/>
    <property type="molecule type" value="Genomic_DNA"/>
</dbReference>
<reference evidence="1 2" key="1">
    <citation type="submission" date="2024-03" db="EMBL/GenBank/DDBJ databases">
        <title>Human intestinal bacterial collection.</title>
        <authorList>
            <person name="Pauvert C."/>
            <person name="Hitch T.C.A."/>
            <person name="Clavel T."/>
        </authorList>
    </citation>
    <scope>NUCLEOTIDE SEQUENCE [LARGE SCALE GENOMIC DNA]</scope>
    <source>
        <strain evidence="1 2">CLA-AA-H81</strain>
    </source>
</reference>
<sequence>MDQNYFEKWKECSEKWNTLFNEANNLGCKLYDDKDMDLNHWHQMDLIQINLLWLKSLLIYEHALSFIEQDISDDERFEVAKIHYHVTEIEKLNIDCILNNCKNFAIRDGYAGYFMEKVRRFVEDVKDSFFSDSEESED</sequence>
<comment type="caution">
    <text evidence="1">The sequence shown here is derived from an EMBL/GenBank/DDBJ whole genome shotgun (WGS) entry which is preliminary data.</text>
</comment>
<evidence type="ECO:0000313" key="2">
    <source>
        <dbReference type="Proteomes" id="UP001433088"/>
    </source>
</evidence>
<dbReference type="Proteomes" id="UP001433088">
    <property type="component" value="Unassembled WGS sequence"/>
</dbReference>
<protein>
    <submittedName>
        <fullName evidence="1">Uncharacterized protein</fullName>
    </submittedName>
</protein>
<proteinExistence type="predicted"/>
<keyword evidence="2" id="KW-1185">Reference proteome</keyword>
<accession>A0ABV1CWT7</accession>
<name>A0ABV1CWT7_9FIRM</name>
<dbReference type="RefSeq" id="WP_349173319.1">
    <property type="nucleotide sequence ID" value="NZ_JBBMEU010000017.1"/>
</dbReference>
<organism evidence="1 2">
    <name type="scientific">Megasphaera intestinihominis</name>
    <dbReference type="NCBI Taxonomy" id="3133159"/>
    <lineage>
        <taxon>Bacteria</taxon>
        <taxon>Bacillati</taxon>
        <taxon>Bacillota</taxon>
        <taxon>Negativicutes</taxon>
        <taxon>Veillonellales</taxon>
        <taxon>Veillonellaceae</taxon>
        <taxon>Megasphaera</taxon>
    </lineage>
</organism>
<gene>
    <name evidence="1" type="ORF">WMO23_04290</name>
</gene>